<dbReference type="PANTHER" id="PTHR47495">
    <property type="entry name" value="ALDEHYDE DEHYDROGENASE"/>
    <property type="match status" value="1"/>
</dbReference>
<dbReference type="EMBL" id="CP011452">
    <property type="protein sequence ID" value="AKH43833.1"/>
    <property type="molecule type" value="Genomic_DNA"/>
</dbReference>
<dbReference type="Pfam" id="PF20256">
    <property type="entry name" value="MoCoBD_2"/>
    <property type="match status" value="2"/>
</dbReference>
<dbReference type="OrthoDB" id="9767994at2"/>
<evidence type="ECO:0000313" key="1">
    <source>
        <dbReference type="EMBL" id="AKH43833.1"/>
    </source>
</evidence>
<dbReference type="InterPro" id="IPR046867">
    <property type="entry name" value="AldOxase/xan_DH_MoCoBD2"/>
</dbReference>
<gene>
    <name evidence="1" type="primary">iorB_1</name>
    <name evidence="1" type="ORF">WYH_02804</name>
</gene>
<name>A0A0F7KTY0_9SPHN</name>
<dbReference type="InterPro" id="IPR000674">
    <property type="entry name" value="Ald_Oxase/Xan_DH_a/b"/>
</dbReference>
<dbReference type="PATRIC" id="fig|1267766.3.peg.2840"/>
<dbReference type="InterPro" id="IPR052516">
    <property type="entry name" value="N-heterocyclic_Hydroxylase"/>
</dbReference>
<dbReference type="Proteomes" id="UP000034392">
    <property type="component" value="Chromosome"/>
</dbReference>
<dbReference type="InterPro" id="IPR037165">
    <property type="entry name" value="AldOxase/xan_DH_Mopterin-bd_sf"/>
</dbReference>
<dbReference type="KEGG" id="aay:WYH_02804"/>
<proteinExistence type="predicted"/>
<keyword evidence="2" id="KW-1185">Reference proteome</keyword>
<reference evidence="1" key="1">
    <citation type="submission" date="2015-05" db="EMBL/GenBank/DDBJ databases">
        <title>The complete genome of Altererythrobacter atlanticus strain 26DY36.</title>
        <authorList>
            <person name="Wu Y.-H."/>
            <person name="Cheng H."/>
            <person name="Wu X.-W."/>
        </authorList>
    </citation>
    <scope>NUCLEOTIDE SEQUENCE [LARGE SCALE GENOMIC DNA]</scope>
    <source>
        <strain evidence="1">26DY36</strain>
    </source>
</reference>
<dbReference type="SMART" id="SM01008">
    <property type="entry name" value="Ald_Xan_dh_C"/>
    <property type="match status" value="1"/>
</dbReference>
<keyword evidence="1" id="KW-0560">Oxidoreductase</keyword>
<dbReference type="RefSeq" id="WP_046904291.1">
    <property type="nucleotide sequence ID" value="NZ_CP011452.2"/>
</dbReference>
<dbReference type="Pfam" id="PF02738">
    <property type="entry name" value="MoCoBD_1"/>
    <property type="match status" value="1"/>
</dbReference>
<evidence type="ECO:0000313" key="2">
    <source>
        <dbReference type="Proteomes" id="UP000034392"/>
    </source>
</evidence>
<dbReference type="Gene3D" id="3.90.1170.50">
    <property type="entry name" value="Aldehyde oxidase/xanthine dehydrogenase, a/b hammerhead"/>
    <property type="match status" value="1"/>
</dbReference>
<dbReference type="GO" id="GO:0047121">
    <property type="term" value="F:isoquinoline 1-oxidoreductase activity"/>
    <property type="evidence" value="ECO:0007669"/>
    <property type="project" value="UniProtKB-EC"/>
</dbReference>
<dbReference type="InterPro" id="IPR012368">
    <property type="entry name" value="OxRdtase_Mopterin-bd_su_IorB"/>
</dbReference>
<dbReference type="Gene3D" id="3.30.365.10">
    <property type="entry name" value="Aldehyde oxidase/xanthine dehydrogenase, molybdopterin binding domain"/>
    <property type="match status" value="4"/>
</dbReference>
<dbReference type="AlphaFoldDB" id="A0A0F7KTY0"/>
<dbReference type="EC" id="1.3.99.16" evidence="1"/>
<dbReference type="PROSITE" id="PS51318">
    <property type="entry name" value="TAT"/>
    <property type="match status" value="1"/>
</dbReference>
<dbReference type="STRING" id="1267766.WYH_02804"/>
<dbReference type="PANTHER" id="PTHR47495:SF2">
    <property type="entry name" value="ALDEHYDE DEHYDROGENASE"/>
    <property type="match status" value="1"/>
</dbReference>
<sequence length="757" mass="81302">MKISRRAVLAGAAAGGGLVVAWMLMPRDYGSSLEAGPGEAGFGAWLKIDRQGVITVAMPQLEMGQGISTLLPQIVAMELGADWRQIAVEPAPVSAAYANYELAARWAPMWRPLLPSLAEKADDLMLRRWAEGERFTATAEGTSIANFELPCREAAASARAMLTMAAAERWDVPWQECQAENGFIRHGEARLSFAELVEDAGEFDPPDPPPLRPQAPKDGEPEFALEDERHLPFPRLDLPSKVDGSWLFAGDVRLPDMVYAAIRHGPLDRAEVSSFDREAIAGHPELLGVVNGKRWLATVASNWWAAERALDDLAVRFRVTDPVSSAEIAEALDAGVRRGAGQRVGQRGDGDANMVEPTLAFRYDIMPAAHGTLETASCTARLANGRLELWLATQAPEYAREAAAKALGLSLGDVVLYPMPAGGSFDRRLEHDHAIEAALIARETGRPVQLVWSRWQEQLRLRPRPPVAATLSARLDSSGRIEIMRARVAAPPSALEFGRRLFGNATSWGAIADVAGEADAMVLEGLMPPYAIPHVALDHVPVRIGLPTGRLRGNALGYGCFMMESFIDEVARRQEQEPLSFRISMLGDDLRLAHCLQTAARLGNWGGGEAGSGQGLACHRMGDDARSGRIALIATAVAGEGGVRVERLSAAVDIGRVINRDIALQQIEGGLLFGLGLALGSGMEYDQGLPVQGRLASLNMPSLADSPEIEIELIESDADPFDPGELPVAPVAPAIANALFSATGLRLRRLPLLSGGL</sequence>
<dbReference type="InterPro" id="IPR008274">
    <property type="entry name" value="AldOxase/xan_DH_MoCoBD1"/>
</dbReference>
<dbReference type="SUPFAM" id="SSF56003">
    <property type="entry name" value="Molybdenum cofactor-binding domain"/>
    <property type="match status" value="2"/>
</dbReference>
<dbReference type="InterPro" id="IPR006311">
    <property type="entry name" value="TAT_signal"/>
</dbReference>
<organism evidence="1 2">
    <name type="scientific">Croceibacterium atlanticum</name>
    <dbReference type="NCBI Taxonomy" id="1267766"/>
    <lineage>
        <taxon>Bacteria</taxon>
        <taxon>Pseudomonadati</taxon>
        <taxon>Pseudomonadota</taxon>
        <taxon>Alphaproteobacteria</taxon>
        <taxon>Sphingomonadales</taxon>
        <taxon>Erythrobacteraceae</taxon>
        <taxon>Croceibacterium</taxon>
    </lineage>
</organism>
<accession>A0A0F7KTY0</accession>
<dbReference type="PIRSF" id="PIRSF036389">
    <property type="entry name" value="IOR_B"/>
    <property type="match status" value="1"/>
</dbReference>
<protein>
    <submittedName>
        <fullName evidence="1">Isoquinoline 1-oxidoreductase subunit beta</fullName>
        <ecNumber evidence="1">1.3.99.16</ecNumber>
    </submittedName>
</protein>